<evidence type="ECO:0000256" key="2">
    <source>
        <dbReference type="ARBA" id="ARBA00022840"/>
    </source>
</evidence>
<comment type="caution">
    <text evidence="5">The sequence shown here is derived from an EMBL/GenBank/DDBJ whole genome shotgun (WGS) entry which is preliminary data.</text>
</comment>
<dbReference type="GO" id="GO:0000160">
    <property type="term" value="P:phosphorelay signal transduction system"/>
    <property type="evidence" value="ECO:0007669"/>
    <property type="project" value="InterPro"/>
</dbReference>
<accession>A0A498D817</accession>
<dbReference type="InterPro" id="IPR001789">
    <property type="entry name" value="Sig_transdc_resp-reg_receiver"/>
</dbReference>
<dbReference type="Gene3D" id="3.40.50.2300">
    <property type="match status" value="1"/>
</dbReference>
<dbReference type="InterPro" id="IPR025669">
    <property type="entry name" value="AAA_dom"/>
</dbReference>
<evidence type="ECO:0000256" key="3">
    <source>
        <dbReference type="PROSITE-ProRule" id="PRU00169"/>
    </source>
</evidence>
<evidence type="ECO:0000313" key="6">
    <source>
        <dbReference type="Proteomes" id="UP000270219"/>
    </source>
</evidence>
<dbReference type="AlphaFoldDB" id="A0A498D817"/>
<gene>
    <name evidence="5" type="ORF">D8M04_04710</name>
</gene>
<evidence type="ECO:0000256" key="1">
    <source>
        <dbReference type="ARBA" id="ARBA00022741"/>
    </source>
</evidence>
<keyword evidence="2" id="KW-0067">ATP-binding</keyword>
<dbReference type="GO" id="GO:0051782">
    <property type="term" value="P:negative regulation of cell division"/>
    <property type="evidence" value="ECO:0007669"/>
    <property type="project" value="TreeGrafter"/>
</dbReference>
<feature type="domain" description="Response regulatory" evidence="4">
    <location>
        <begin position="8"/>
        <end position="122"/>
    </location>
</feature>
<dbReference type="EMBL" id="RCHR01000002">
    <property type="protein sequence ID" value="RLL46513.1"/>
    <property type="molecule type" value="Genomic_DNA"/>
</dbReference>
<dbReference type="InterPro" id="IPR050625">
    <property type="entry name" value="ParA/MinD_ATPase"/>
</dbReference>
<dbReference type="Proteomes" id="UP000270219">
    <property type="component" value="Unassembled WGS sequence"/>
</dbReference>
<dbReference type="GO" id="GO:0005829">
    <property type="term" value="C:cytosol"/>
    <property type="evidence" value="ECO:0007669"/>
    <property type="project" value="TreeGrafter"/>
</dbReference>
<comment type="caution">
    <text evidence="3">Lacks conserved residue(s) required for the propagation of feature annotation.</text>
</comment>
<organism evidence="5 6">
    <name type="scientific">Oceanobacillus piezotolerans</name>
    <dbReference type="NCBI Taxonomy" id="2448030"/>
    <lineage>
        <taxon>Bacteria</taxon>
        <taxon>Bacillati</taxon>
        <taxon>Bacillota</taxon>
        <taxon>Bacilli</taxon>
        <taxon>Bacillales</taxon>
        <taxon>Bacillaceae</taxon>
        <taxon>Oceanobacillus</taxon>
    </lineage>
</organism>
<name>A0A498D817_9BACI</name>
<dbReference type="PROSITE" id="PS50110">
    <property type="entry name" value="RESPONSE_REGULATORY"/>
    <property type="match status" value="1"/>
</dbReference>
<dbReference type="PANTHER" id="PTHR43384">
    <property type="entry name" value="SEPTUM SITE-DETERMINING PROTEIN MIND HOMOLOG, CHLOROPLASTIC-RELATED"/>
    <property type="match status" value="1"/>
</dbReference>
<protein>
    <submittedName>
        <fullName evidence="5">Pilus assembly protein CpaE</fullName>
    </submittedName>
</protein>
<evidence type="ECO:0000259" key="4">
    <source>
        <dbReference type="PROSITE" id="PS50110"/>
    </source>
</evidence>
<reference evidence="5 6" key="1">
    <citation type="submission" date="2018-10" db="EMBL/GenBank/DDBJ databases">
        <title>Oceanobacillus sp. YLB-02 draft genome.</title>
        <authorList>
            <person name="Yu L."/>
        </authorList>
    </citation>
    <scope>NUCLEOTIDE SEQUENCE [LARGE SCALE GENOMIC DNA]</scope>
    <source>
        <strain evidence="5 6">YLB-02</strain>
    </source>
</reference>
<dbReference type="GO" id="GO:0009898">
    <property type="term" value="C:cytoplasmic side of plasma membrane"/>
    <property type="evidence" value="ECO:0007669"/>
    <property type="project" value="TreeGrafter"/>
</dbReference>
<dbReference type="GO" id="GO:0005524">
    <property type="term" value="F:ATP binding"/>
    <property type="evidence" value="ECO:0007669"/>
    <property type="project" value="UniProtKB-KW"/>
</dbReference>
<dbReference type="OrthoDB" id="2512803at2"/>
<dbReference type="RefSeq" id="WP_121521764.1">
    <property type="nucleotide sequence ID" value="NZ_RCHR01000002.1"/>
</dbReference>
<keyword evidence="6" id="KW-1185">Reference proteome</keyword>
<evidence type="ECO:0000313" key="5">
    <source>
        <dbReference type="EMBL" id="RLL46513.1"/>
    </source>
</evidence>
<dbReference type="GO" id="GO:0016887">
    <property type="term" value="F:ATP hydrolysis activity"/>
    <property type="evidence" value="ECO:0007669"/>
    <property type="project" value="TreeGrafter"/>
</dbReference>
<dbReference type="InterPro" id="IPR027417">
    <property type="entry name" value="P-loop_NTPase"/>
</dbReference>
<proteinExistence type="predicted"/>
<dbReference type="Gene3D" id="3.40.50.300">
    <property type="entry name" value="P-loop containing nucleotide triphosphate hydrolases"/>
    <property type="match status" value="1"/>
</dbReference>
<sequence>MTNDGIEILLVCEDEQVKNQLSKQSFADEIDLYTVSHNQAIKEMVKTLPDILLIVDSEDFPSMEFIQQIQSELNSSYSPVILYISYKENFIMLRDLIRIGVNDYFVLPDEIITLNERLIRMKRVLQEQKISKNEAVATTQALKKGGGQIYSFFSGKGGVGCSLLSTLYSQTMKFESTAEVLFIDLNLQYGGGDTYLGIESERSIADLIPVMNELNEQHIHNVVVKEPHSGLDLLLSPQDGEIAESIHEDHVIKLLRTCRRAYDFIIIDLPSHIDPVTFAALGESDLINYVMTLDTPSLRIYKNVNDLFQKLRLETKGRLQLVINGIEKNNELNPSDLKEFINSPVVAKIKVDKKGIYPLINKGEPIRKGAKEKKMPLVAKNVRKWVLSELK</sequence>
<dbReference type="PANTHER" id="PTHR43384:SF6">
    <property type="entry name" value="SEPTUM SITE-DETERMINING PROTEIN MIND HOMOLOG, CHLOROPLASTIC"/>
    <property type="match status" value="1"/>
</dbReference>
<dbReference type="SUPFAM" id="SSF52540">
    <property type="entry name" value="P-loop containing nucleoside triphosphate hydrolases"/>
    <property type="match status" value="1"/>
</dbReference>
<dbReference type="Pfam" id="PF13614">
    <property type="entry name" value="AAA_31"/>
    <property type="match status" value="1"/>
</dbReference>
<keyword evidence="1" id="KW-0547">Nucleotide-binding</keyword>